<organism evidence="2 3">
    <name type="scientific">Aspergillus chevalieri</name>
    <name type="common">Eurotium chevalieri</name>
    <dbReference type="NCBI Taxonomy" id="182096"/>
    <lineage>
        <taxon>Eukaryota</taxon>
        <taxon>Fungi</taxon>
        <taxon>Dikarya</taxon>
        <taxon>Ascomycota</taxon>
        <taxon>Pezizomycotina</taxon>
        <taxon>Eurotiomycetes</taxon>
        <taxon>Eurotiomycetidae</taxon>
        <taxon>Eurotiales</taxon>
        <taxon>Aspergillaceae</taxon>
        <taxon>Aspergillus</taxon>
        <taxon>Aspergillus subgen. Aspergillus</taxon>
    </lineage>
</organism>
<keyword evidence="1" id="KW-0175">Coiled coil</keyword>
<dbReference type="Proteomes" id="UP000637239">
    <property type="component" value="Chromosome 8"/>
</dbReference>
<gene>
    <name evidence="2" type="ORF">ACHE_80476A</name>
</gene>
<dbReference type="EMBL" id="AP024423">
    <property type="protein sequence ID" value="BCR92576.1"/>
    <property type="molecule type" value="Genomic_DNA"/>
</dbReference>
<evidence type="ECO:0000313" key="2">
    <source>
        <dbReference type="EMBL" id="BCR92576.1"/>
    </source>
</evidence>
<dbReference type="GeneID" id="66986925"/>
<protein>
    <submittedName>
        <fullName evidence="2">Uncharacterized protein</fullName>
    </submittedName>
</protein>
<sequence length="170" mass="19632">MSAAPRPPFLPGSLEEFTEHAATHHSEWFQYCRLAYEYIEEAEAAITEARGQADQTSLKLQASETEVSRLKEELSALHLKQEKNQARDQGIIEYQKEQLRESQQKYLEALKEKDEALRLATPVLLRWERLRRLIPHLPALPDSLNAYLTQTDLKVTGRIFADSSPKSMRR</sequence>
<evidence type="ECO:0000313" key="3">
    <source>
        <dbReference type="Proteomes" id="UP000637239"/>
    </source>
</evidence>
<dbReference type="AlphaFoldDB" id="A0A7R7VXH5"/>
<dbReference type="KEGG" id="ache:ACHE_80476A"/>
<dbReference type="RefSeq" id="XP_043141089.1">
    <property type="nucleotide sequence ID" value="XM_043283850.1"/>
</dbReference>
<accession>A0A7R7VXH5</accession>
<reference evidence="2" key="1">
    <citation type="submission" date="2021-01" db="EMBL/GenBank/DDBJ databases">
        <authorList>
            <consortium name="Aspergillus chevalieri M1 genome sequencing consortium"/>
            <person name="Kazuki M."/>
            <person name="Futagami T."/>
        </authorList>
    </citation>
    <scope>NUCLEOTIDE SEQUENCE</scope>
    <source>
        <strain evidence="2">M1</strain>
    </source>
</reference>
<reference evidence="2" key="2">
    <citation type="submission" date="2021-02" db="EMBL/GenBank/DDBJ databases">
        <title>Aspergillus chevalieri M1 genome sequence.</title>
        <authorList>
            <person name="Kadooka C."/>
            <person name="Mori K."/>
            <person name="Futagami T."/>
        </authorList>
    </citation>
    <scope>NUCLEOTIDE SEQUENCE</scope>
    <source>
        <strain evidence="2">M1</strain>
    </source>
</reference>
<name>A0A7R7VXH5_ASPCH</name>
<proteinExistence type="predicted"/>
<evidence type="ECO:0000256" key="1">
    <source>
        <dbReference type="SAM" id="Coils"/>
    </source>
</evidence>
<keyword evidence="3" id="KW-1185">Reference proteome</keyword>
<feature type="coiled-coil region" evidence="1">
    <location>
        <begin position="39"/>
        <end position="119"/>
    </location>
</feature>